<dbReference type="RefSeq" id="WP_327775691.1">
    <property type="nucleotide sequence ID" value="NZ_JAYXUG010000031.1"/>
</dbReference>
<keyword evidence="6" id="KW-1185">Reference proteome</keyword>
<sequence length="322" mass="36965">MSTTELRNMNARNFGLRNRDINRALKNAAKERGNGQKTVHDYGRYIDHFSQYLKDEKIKDLRDITREDVYKYSQLVKQQGLKDNHAASTTQTHLSAINTTLEQARGDKNLTVNPVRDANVALRNNVRTEEKARDQKTHDELKMQVSNLTSSLLTVQREIGLREKESILLNANKALKEAEKRGVITISRGTKGGKVRETPIVRSDQIKALKELAKIQTNEKNNCIIPLNKNLKEIRNKVENEIKGSGGFHAERHFYIINRYEELAKVNCPIQAGIEHKDRFDYISKELKITVTDARKLDHEVRLKISKEVGHERIDITNSYLG</sequence>
<evidence type="ECO:0000259" key="4">
    <source>
        <dbReference type="PROSITE" id="PS51900"/>
    </source>
</evidence>
<evidence type="ECO:0000256" key="2">
    <source>
        <dbReference type="ARBA" id="ARBA00023125"/>
    </source>
</evidence>
<keyword evidence="1" id="KW-0229">DNA integration</keyword>
<organism evidence="5 6">
    <name type="scientific">Photobacterium toruni</name>
    <dbReference type="NCBI Taxonomy" id="1935446"/>
    <lineage>
        <taxon>Bacteria</taxon>
        <taxon>Pseudomonadati</taxon>
        <taxon>Pseudomonadota</taxon>
        <taxon>Gammaproteobacteria</taxon>
        <taxon>Vibrionales</taxon>
        <taxon>Vibrionaceae</taxon>
        <taxon>Photobacterium</taxon>
    </lineage>
</organism>
<feature type="domain" description="Core-binding (CB)" evidence="4">
    <location>
        <begin position="12"/>
        <end position="105"/>
    </location>
</feature>
<dbReference type="Gene3D" id="1.10.150.130">
    <property type="match status" value="1"/>
</dbReference>
<dbReference type="Pfam" id="PF02899">
    <property type="entry name" value="Phage_int_SAM_1"/>
    <property type="match status" value="1"/>
</dbReference>
<evidence type="ECO:0000313" key="5">
    <source>
        <dbReference type="EMBL" id="MEC6833861.1"/>
    </source>
</evidence>
<dbReference type="Proteomes" id="UP001306119">
    <property type="component" value="Unassembled WGS sequence"/>
</dbReference>
<dbReference type="InterPro" id="IPR004107">
    <property type="entry name" value="Integrase_SAM-like_N"/>
</dbReference>
<evidence type="ECO:0000313" key="6">
    <source>
        <dbReference type="Proteomes" id="UP001306119"/>
    </source>
</evidence>
<dbReference type="InterPro" id="IPR010998">
    <property type="entry name" value="Integrase_recombinase_N"/>
</dbReference>
<dbReference type="InterPro" id="IPR024456">
    <property type="entry name" value="Integrase_catalytic_putative"/>
</dbReference>
<dbReference type="Pfam" id="PF12835">
    <property type="entry name" value="Integrase_1"/>
    <property type="match status" value="1"/>
</dbReference>
<dbReference type="InterPro" id="IPR011010">
    <property type="entry name" value="DNA_brk_join_enz"/>
</dbReference>
<keyword evidence="2 3" id="KW-0238">DNA-binding</keyword>
<dbReference type="PROSITE" id="PS51900">
    <property type="entry name" value="CB"/>
    <property type="match status" value="1"/>
</dbReference>
<accession>A0ABU6LG10</accession>
<proteinExistence type="predicted"/>
<evidence type="ECO:0000256" key="3">
    <source>
        <dbReference type="PROSITE-ProRule" id="PRU01248"/>
    </source>
</evidence>
<reference evidence="5 6" key="1">
    <citation type="submission" date="2024-01" db="EMBL/GenBank/DDBJ databases">
        <title>Active colonisers of the gastrointestinal tract of Atlantic salmon farmed in a warm water region.</title>
        <authorList>
            <person name="Bowman J.P."/>
        </authorList>
    </citation>
    <scope>NUCLEOTIDE SEQUENCE [LARGE SCALE GENOMIC DNA]</scope>
    <source>
        <strain evidence="5 6">S3MW1</strain>
    </source>
</reference>
<comment type="caution">
    <text evidence="5">The sequence shown here is derived from an EMBL/GenBank/DDBJ whole genome shotgun (WGS) entry which is preliminary data.</text>
</comment>
<dbReference type="InterPro" id="IPR044068">
    <property type="entry name" value="CB"/>
</dbReference>
<dbReference type="EMBL" id="JAYXUG010000031">
    <property type="protein sequence ID" value="MEC6833861.1"/>
    <property type="molecule type" value="Genomic_DNA"/>
</dbReference>
<name>A0ABU6LG10_9GAMM</name>
<protein>
    <submittedName>
        <fullName evidence="5">Integrase domain-containing protein</fullName>
    </submittedName>
</protein>
<dbReference type="SUPFAM" id="SSF56349">
    <property type="entry name" value="DNA breaking-rejoining enzymes"/>
    <property type="match status" value="1"/>
</dbReference>
<evidence type="ECO:0000256" key="1">
    <source>
        <dbReference type="ARBA" id="ARBA00022908"/>
    </source>
</evidence>
<gene>
    <name evidence="5" type="ORF">VXS06_19020</name>
</gene>